<organism evidence="5 6">
    <name type="scientific">Phenylobacterium montanum</name>
    <dbReference type="NCBI Taxonomy" id="2823693"/>
    <lineage>
        <taxon>Bacteria</taxon>
        <taxon>Pseudomonadati</taxon>
        <taxon>Pseudomonadota</taxon>
        <taxon>Alphaproteobacteria</taxon>
        <taxon>Caulobacterales</taxon>
        <taxon>Caulobacteraceae</taxon>
        <taxon>Phenylobacterium</taxon>
    </lineage>
</organism>
<dbReference type="CDD" id="cd07377">
    <property type="entry name" value="WHTH_GntR"/>
    <property type="match status" value="2"/>
</dbReference>
<dbReference type="InterPro" id="IPR000524">
    <property type="entry name" value="Tscrpt_reg_HTH_GntR"/>
</dbReference>
<accession>A0A975FYG0</accession>
<dbReference type="GO" id="GO:0045892">
    <property type="term" value="P:negative regulation of DNA-templated transcription"/>
    <property type="evidence" value="ECO:0007669"/>
    <property type="project" value="TreeGrafter"/>
</dbReference>
<dbReference type="PROSITE" id="PS50949">
    <property type="entry name" value="HTH_GNTR"/>
    <property type="match status" value="2"/>
</dbReference>
<dbReference type="PANTHER" id="PTHR44846:SF1">
    <property type="entry name" value="MANNOSYL-D-GLYCERATE TRANSPORT_METABOLISM SYSTEM REPRESSOR MNGR-RELATED"/>
    <property type="match status" value="1"/>
</dbReference>
<dbReference type="Pfam" id="PF00392">
    <property type="entry name" value="GntR"/>
    <property type="match status" value="2"/>
</dbReference>
<feature type="domain" description="HTH gntR-type" evidence="4">
    <location>
        <begin position="10"/>
        <end position="78"/>
    </location>
</feature>
<dbReference type="EMBL" id="CP073078">
    <property type="protein sequence ID" value="QUD87778.1"/>
    <property type="molecule type" value="Genomic_DNA"/>
</dbReference>
<dbReference type="PRINTS" id="PR00035">
    <property type="entry name" value="HTHGNTR"/>
</dbReference>
<dbReference type="InterPro" id="IPR036390">
    <property type="entry name" value="WH_DNA-bd_sf"/>
</dbReference>
<evidence type="ECO:0000313" key="6">
    <source>
        <dbReference type="Proteomes" id="UP000676409"/>
    </source>
</evidence>
<dbReference type="AlphaFoldDB" id="A0A975FYG0"/>
<protein>
    <submittedName>
        <fullName evidence="5">GntR family transcriptional regulator</fullName>
    </submittedName>
</protein>
<evidence type="ECO:0000313" key="5">
    <source>
        <dbReference type="EMBL" id="QUD87778.1"/>
    </source>
</evidence>
<dbReference type="InterPro" id="IPR011663">
    <property type="entry name" value="UTRA"/>
</dbReference>
<evidence type="ECO:0000256" key="1">
    <source>
        <dbReference type="ARBA" id="ARBA00023015"/>
    </source>
</evidence>
<gene>
    <name evidence="5" type="ORF">KCG34_22480</name>
</gene>
<dbReference type="SUPFAM" id="SSF64288">
    <property type="entry name" value="Chorismate lyase-like"/>
    <property type="match status" value="2"/>
</dbReference>
<dbReference type="SMART" id="SM00866">
    <property type="entry name" value="UTRA"/>
    <property type="match status" value="2"/>
</dbReference>
<reference evidence="5" key="1">
    <citation type="submission" date="2021-04" db="EMBL/GenBank/DDBJ databases">
        <title>The complete genome sequence of Caulobacter sp. S6.</title>
        <authorList>
            <person name="Tang Y."/>
            <person name="Ouyang W."/>
            <person name="Liu Q."/>
            <person name="Huang B."/>
            <person name="Guo Z."/>
            <person name="Lei P."/>
        </authorList>
    </citation>
    <scope>NUCLEOTIDE SEQUENCE</scope>
    <source>
        <strain evidence="5">S6</strain>
    </source>
</reference>
<keyword evidence="3" id="KW-0804">Transcription</keyword>
<dbReference type="InterPro" id="IPR036388">
    <property type="entry name" value="WH-like_DNA-bd_sf"/>
</dbReference>
<dbReference type="GO" id="GO:0003677">
    <property type="term" value="F:DNA binding"/>
    <property type="evidence" value="ECO:0007669"/>
    <property type="project" value="UniProtKB-KW"/>
</dbReference>
<keyword evidence="2" id="KW-0238">DNA-binding</keyword>
<dbReference type="Gene3D" id="1.10.10.10">
    <property type="entry name" value="Winged helix-like DNA-binding domain superfamily/Winged helix DNA-binding domain"/>
    <property type="match status" value="2"/>
</dbReference>
<dbReference type="SMART" id="SM00345">
    <property type="entry name" value="HTH_GNTR"/>
    <property type="match status" value="2"/>
</dbReference>
<sequence>MTSPLALQERSVAARLRQQILALIRSQGWGPGRRIPTEAALKAMFGASRPPLREALKRLEQEGVIVAEHGQGRFVAPAAAARVERPATAFESLTEMLRRSGYEAQTRLLSVGEVGAEPEVAQALGCATGAPVLRLERLRTHAGEPLIYSLAYVPAARLPGPLYEADWTASLIARLSEGGPPVRMSAATASAVELPAETQGRCRLGGFGPAMLIAETGYDAAGAPALFAHDYHRGGLFSFSFARTRLGADARGSISQAARLAADLRALIAEQGLGPGDQLPTEAQLTAAFGVSRSALREALKGLEQDGAIRAEHGRGRFVTALARIEVARPITAFESATDMMLHAGLDPTPRLLDLAEEPAPPEIAEALRLAEGAPVLRIERVRLDGAAAILASTDFVSPALLSAEAVRCDRGGSLTALLEAAGRRPVMSTAKATAAALPAHLQARPEFRDFGPAFLIEETCYDAAGEPVLASIEHHKGAAFSFGFVRR</sequence>
<name>A0A975FYG0_9CAUL</name>
<dbReference type="InterPro" id="IPR050679">
    <property type="entry name" value="Bact_HTH_transcr_reg"/>
</dbReference>
<dbReference type="Pfam" id="PF07702">
    <property type="entry name" value="UTRA"/>
    <property type="match status" value="2"/>
</dbReference>
<feature type="domain" description="HTH gntR-type" evidence="4">
    <location>
        <begin position="254"/>
        <end position="322"/>
    </location>
</feature>
<dbReference type="Gene3D" id="3.40.1410.10">
    <property type="entry name" value="Chorismate lyase-like"/>
    <property type="match status" value="2"/>
</dbReference>
<evidence type="ECO:0000256" key="2">
    <source>
        <dbReference type="ARBA" id="ARBA00023125"/>
    </source>
</evidence>
<dbReference type="KEGG" id="caul:KCG34_22480"/>
<dbReference type="GO" id="GO:0003700">
    <property type="term" value="F:DNA-binding transcription factor activity"/>
    <property type="evidence" value="ECO:0007669"/>
    <property type="project" value="InterPro"/>
</dbReference>
<dbReference type="Proteomes" id="UP000676409">
    <property type="component" value="Chromosome"/>
</dbReference>
<keyword evidence="6" id="KW-1185">Reference proteome</keyword>
<evidence type="ECO:0000256" key="3">
    <source>
        <dbReference type="ARBA" id="ARBA00023163"/>
    </source>
</evidence>
<dbReference type="RefSeq" id="WP_211937828.1">
    <property type="nucleotide sequence ID" value="NZ_CP073078.1"/>
</dbReference>
<keyword evidence="1" id="KW-0805">Transcription regulation</keyword>
<dbReference type="InterPro" id="IPR028978">
    <property type="entry name" value="Chorismate_lyase_/UTRA_dom_sf"/>
</dbReference>
<dbReference type="PANTHER" id="PTHR44846">
    <property type="entry name" value="MANNOSYL-D-GLYCERATE TRANSPORT/METABOLISM SYSTEM REPRESSOR MNGR-RELATED"/>
    <property type="match status" value="1"/>
</dbReference>
<proteinExistence type="predicted"/>
<evidence type="ECO:0000259" key="4">
    <source>
        <dbReference type="PROSITE" id="PS50949"/>
    </source>
</evidence>
<dbReference type="SUPFAM" id="SSF46785">
    <property type="entry name" value="Winged helix' DNA-binding domain"/>
    <property type="match status" value="2"/>
</dbReference>